<gene>
    <name evidence="1" type="ORF">ABR189_03225</name>
</gene>
<reference evidence="1 2" key="1">
    <citation type="submission" date="2024-06" db="EMBL/GenBank/DDBJ databases">
        <title>Chitinophaga defluvii sp. nov., isolated from municipal sewage.</title>
        <authorList>
            <person name="Zhang L."/>
        </authorList>
    </citation>
    <scope>NUCLEOTIDE SEQUENCE [LARGE SCALE GENOMIC DNA]</scope>
    <source>
        <strain evidence="1 2">H8</strain>
    </source>
</reference>
<sequence>MKYYQLLPIILICLAACHQPDQSAQENATDVPLAAQSTAASGTSNIITITTPCAIFCTPDSTKIEAIEKTNTDEAFYTLADDNLNYMAADKELLESKGIKIIDVTNNNTLHFKLSDGTSHKIDMNDPKYGWEIFLFDGKTMPFRANINDIPASLNSYNME</sequence>
<name>A0ABV2SZZ6_9BACT</name>
<proteinExistence type="predicted"/>
<keyword evidence="2" id="KW-1185">Reference proteome</keyword>
<protein>
    <recommendedName>
        <fullName evidence="3">NlpE-like protein</fullName>
    </recommendedName>
</protein>
<dbReference type="Proteomes" id="UP001549749">
    <property type="component" value="Unassembled WGS sequence"/>
</dbReference>
<evidence type="ECO:0008006" key="3">
    <source>
        <dbReference type="Google" id="ProtNLM"/>
    </source>
</evidence>
<dbReference type="RefSeq" id="WP_354659004.1">
    <property type="nucleotide sequence ID" value="NZ_JBEXAC010000001.1"/>
</dbReference>
<accession>A0ABV2SZZ6</accession>
<evidence type="ECO:0000313" key="2">
    <source>
        <dbReference type="Proteomes" id="UP001549749"/>
    </source>
</evidence>
<comment type="caution">
    <text evidence="1">The sequence shown here is derived from an EMBL/GenBank/DDBJ whole genome shotgun (WGS) entry which is preliminary data.</text>
</comment>
<dbReference type="EMBL" id="JBEXAC010000001">
    <property type="protein sequence ID" value="MET6996358.1"/>
    <property type="molecule type" value="Genomic_DNA"/>
</dbReference>
<organism evidence="1 2">
    <name type="scientific">Chitinophaga defluvii</name>
    <dbReference type="NCBI Taxonomy" id="3163343"/>
    <lineage>
        <taxon>Bacteria</taxon>
        <taxon>Pseudomonadati</taxon>
        <taxon>Bacteroidota</taxon>
        <taxon>Chitinophagia</taxon>
        <taxon>Chitinophagales</taxon>
        <taxon>Chitinophagaceae</taxon>
        <taxon>Chitinophaga</taxon>
    </lineage>
</organism>
<evidence type="ECO:0000313" key="1">
    <source>
        <dbReference type="EMBL" id="MET6996358.1"/>
    </source>
</evidence>